<dbReference type="InterPro" id="IPR001879">
    <property type="entry name" value="GPCR_2_extracellular_dom"/>
</dbReference>
<accession>A0AAR5PIR0</accession>
<evidence type="ECO:0000259" key="4">
    <source>
        <dbReference type="PROSITE" id="PS50227"/>
    </source>
</evidence>
<dbReference type="InterPro" id="IPR013151">
    <property type="entry name" value="Immunoglobulin_dom"/>
</dbReference>
<sequence length="680" mass="77092">MSGADVTFQIYGPKKDEKKAKNILNKWIDRGYIGNITVAEKDSSIKTPLSIQSVDINQPGLIREDDEFILSCVARGSPSITFRWFKDGTFVNLTHASHKWIKLIKDPHVTDQYTALLAVQKAQKYDEGKFTCQVEDFNIQQCMSKFVKVKRRPSVKIEPMSLTVRKGQSFTVKCVTLEGNGIGGKYTYSWTKNKELLPVRTDCEKFETLYPAGTILQVFRVEKDAQYSCLVQDRTTSSEKSIQIYVLDRKEVHTCSVEISYDLSWPETAPDTDYLQECPRNYNGIISRRCMLNDGKNPKWDIPDFSKCTSKDVSLIHEKFKMLKAGYTPLSLDELLPGFLNYVFSVKLRPGEGAGILVLIEEIMEFLKEAKVGHGIMRNFTQTVVSALDVILSTQNALLFLKDVNSLQKALLEQLRISGSYISKYENFKWFNLSRNALDITLSAEAPSADTFYFPTANKTLRGQPWVSAKVKIQGLKLVKSDLLAGIVYRNLPLFFPSKSFLRVRDGTEIQYQINSQIITFVPLSLNRHSQSQNANLSIDFQHQLNTVNKNGSNNEWQLRCGYADIDSFAFFWDIYKCSVVHTNDQMSTCMCPKFGSFALMLVLTDPEKEVTSDEPHKYILISSFAIGIILTLFTTISLSTSCFLTKSSCITFLKLQCSISIVFCELLFAIAILLEPPQK</sequence>
<dbReference type="Proteomes" id="UP000019118">
    <property type="component" value="Unassembled WGS sequence"/>
</dbReference>
<dbReference type="GeneID" id="109538226"/>
<dbReference type="KEGG" id="dpa:109538226"/>
<name>A0AAR5PIR0_DENPD</name>
<dbReference type="SMART" id="SM00409">
    <property type="entry name" value="IG"/>
    <property type="match status" value="2"/>
</dbReference>
<dbReference type="GO" id="GO:0004930">
    <property type="term" value="F:G protein-coupled receptor activity"/>
    <property type="evidence" value="ECO:0007669"/>
    <property type="project" value="InterPro"/>
</dbReference>
<protein>
    <recommendedName>
        <fullName evidence="8">Ig-like domain-containing protein</fullName>
    </recommendedName>
</protein>
<feature type="domain" description="Ig-like" evidence="5">
    <location>
        <begin position="48"/>
        <end position="144"/>
    </location>
</feature>
<dbReference type="InterPro" id="IPR036179">
    <property type="entry name" value="Ig-like_dom_sf"/>
</dbReference>
<keyword evidence="3" id="KW-0812">Transmembrane</keyword>
<evidence type="ECO:0000259" key="5">
    <source>
        <dbReference type="PROSITE" id="PS50835"/>
    </source>
</evidence>
<feature type="transmembrane region" description="Helical" evidence="3">
    <location>
        <begin position="653"/>
        <end position="675"/>
    </location>
</feature>
<evidence type="ECO:0000256" key="2">
    <source>
        <dbReference type="ARBA" id="ARBA00023180"/>
    </source>
</evidence>
<dbReference type="PANTHER" id="PTHR45813">
    <property type="entry name" value="IG-LIKE DOMAIN-CONTAINING PROTEIN"/>
    <property type="match status" value="1"/>
</dbReference>
<feature type="domain" description="Ig-like" evidence="5">
    <location>
        <begin position="153"/>
        <end position="243"/>
    </location>
</feature>
<dbReference type="InterPro" id="IPR051587">
    <property type="entry name" value="Adhesion_GPCR"/>
</dbReference>
<keyword evidence="7" id="KW-1185">Reference proteome</keyword>
<dbReference type="GO" id="GO:0007189">
    <property type="term" value="P:adenylate cyclase-activating G protein-coupled receptor signaling pathway"/>
    <property type="evidence" value="ECO:0007669"/>
    <property type="project" value="TreeGrafter"/>
</dbReference>
<comment type="similarity">
    <text evidence="1">Belongs to the G-protein coupled receptor 2 family. Adhesion G-protein coupled receptor (ADGR) subfamily.</text>
</comment>
<dbReference type="Gene3D" id="4.10.1240.10">
    <property type="entry name" value="GPCR, family 2, extracellular hormone receptor domain"/>
    <property type="match status" value="1"/>
</dbReference>
<dbReference type="Pfam" id="PF00047">
    <property type="entry name" value="ig"/>
    <property type="match status" value="1"/>
</dbReference>
<organism evidence="6 7">
    <name type="scientific">Dendroctonus ponderosae</name>
    <name type="common">Mountain pine beetle</name>
    <dbReference type="NCBI Taxonomy" id="77166"/>
    <lineage>
        <taxon>Eukaryota</taxon>
        <taxon>Metazoa</taxon>
        <taxon>Ecdysozoa</taxon>
        <taxon>Arthropoda</taxon>
        <taxon>Hexapoda</taxon>
        <taxon>Insecta</taxon>
        <taxon>Pterygota</taxon>
        <taxon>Neoptera</taxon>
        <taxon>Endopterygota</taxon>
        <taxon>Coleoptera</taxon>
        <taxon>Polyphaga</taxon>
        <taxon>Cucujiformia</taxon>
        <taxon>Curculionidae</taxon>
        <taxon>Scolytinae</taxon>
        <taxon>Dendroctonus</taxon>
    </lineage>
</organism>
<dbReference type="InterPro" id="IPR046338">
    <property type="entry name" value="GAIN_dom_sf"/>
</dbReference>
<reference evidence="6" key="2">
    <citation type="submission" date="2024-08" db="UniProtKB">
        <authorList>
            <consortium name="EnsemblMetazoa"/>
        </authorList>
    </citation>
    <scope>IDENTIFICATION</scope>
</reference>
<dbReference type="PANTHER" id="PTHR45813:SF8">
    <property type="entry name" value="IG-LIKE DOMAIN-CONTAINING PROTEIN"/>
    <property type="match status" value="1"/>
</dbReference>
<evidence type="ECO:0000256" key="1">
    <source>
        <dbReference type="ARBA" id="ARBA00007343"/>
    </source>
</evidence>
<feature type="transmembrane region" description="Helical" evidence="3">
    <location>
        <begin position="619"/>
        <end position="641"/>
    </location>
</feature>
<proteinExistence type="inferred from homology"/>
<evidence type="ECO:0000313" key="6">
    <source>
        <dbReference type="EnsemblMetazoa" id="XP_019760929.1"/>
    </source>
</evidence>
<dbReference type="InterPro" id="IPR003599">
    <property type="entry name" value="Ig_sub"/>
</dbReference>
<dbReference type="InterPro" id="IPR013783">
    <property type="entry name" value="Ig-like_fold"/>
</dbReference>
<dbReference type="GO" id="GO:0016020">
    <property type="term" value="C:membrane"/>
    <property type="evidence" value="ECO:0007669"/>
    <property type="project" value="InterPro"/>
</dbReference>
<dbReference type="InterPro" id="IPR007110">
    <property type="entry name" value="Ig-like_dom"/>
</dbReference>
<dbReference type="EnsemblMetazoa" id="XM_019905370.1">
    <property type="protein sequence ID" value="XP_019760929.1"/>
    <property type="gene ID" value="LOC109538226"/>
</dbReference>
<keyword evidence="3" id="KW-0472">Membrane</keyword>
<keyword evidence="3" id="KW-1133">Transmembrane helix</keyword>
<reference evidence="7" key="1">
    <citation type="journal article" date="2013" name="Genome Biol.">
        <title>Draft genome of the mountain pine beetle, Dendroctonus ponderosae Hopkins, a major forest pest.</title>
        <authorList>
            <person name="Keeling C.I."/>
            <person name="Yuen M.M."/>
            <person name="Liao N.Y."/>
            <person name="Docking T.R."/>
            <person name="Chan S.K."/>
            <person name="Taylor G.A."/>
            <person name="Palmquist D.L."/>
            <person name="Jackman S.D."/>
            <person name="Nguyen A."/>
            <person name="Li M."/>
            <person name="Henderson H."/>
            <person name="Janes J.K."/>
            <person name="Zhao Y."/>
            <person name="Pandoh P."/>
            <person name="Moore R."/>
            <person name="Sperling F.A."/>
            <person name="Huber D.P."/>
            <person name="Birol I."/>
            <person name="Jones S.J."/>
            <person name="Bohlmann J."/>
        </authorList>
    </citation>
    <scope>NUCLEOTIDE SEQUENCE</scope>
</reference>
<dbReference type="Gene3D" id="2.60.40.10">
    <property type="entry name" value="Immunoglobulins"/>
    <property type="match status" value="2"/>
</dbReference>
<evidence type="ECO:0008006" key="8">
    <source>
        <dbReference type="Google" id="ProtNLM"/>
    </source>
</evidence>
<keyword evidence="2" id="KW-0325">Glycoprotein</keyword>
<dbReference type="PROSITE" id="PS50227">
    <property type="entry name" value="G_PROTEIN_RECEP_F2_3"/>
    <property type="match status" value="1"/>
</dbReference>
<evidence type="ECO:0000256" key="3">
    <source>
        <dbReference type="SAM" id="Phobius"/>
    </source>
</evidence>
<dbReference type="AlphaFoldDB" id="A0AAR5PIR0"/>
<evidence type="ECO:0000313" key="7">
    <source>
        <dbReference type="Proteomes" id="UP000019118"/>
    </source>
</evidence>
<feature type="domain" description="G-protein coupled receptors family 2 profile 1" evidence="4">
    <location>
        <begin position="228"/>
        <end position="312"/>
    </location>
</feature>
<dbReference type="InterPro" id="IPR036445">
    <property type="entry name" value="GPCR_2_extracell_dom_sf"/>
</dbReference>
<dbReference type="PROSITE" id="PS50835">
    <property type="entry name" value="IG_LIKE"/>
    <property type="match status" value="2"/>
</dbReference>
<dbReference type="SUPFAM" id="SSF48726">
    <property type="entry name" value="Immunoglobulin"/>
    <property type="match status" value="2"/>
</dbReference>
<dbReference type="Gene3D" id="2.60.220.50">
    <property type="match status" value="1"/>
</dbReference>